<dbReference type="AlphaFoldDB" id="A0A8W8I1N5"/>
<keyword evidence="4" id="KW-1185">Reference proteome</keyword>
<dbReference type="Gene3D" id="3.40.50.1910">
    <property type="match status" value="1"/>
</dbReference>
<dbReference type="InterPro" id="IPR036045">
    <property type="entry name" value="Sec1-like_sf"/>
</dbReference>
<proteinExistence type="inferred from homology"/>
<evidence type="ECO:0000313" key="4">
    <source>
        <dbReference type="Proteomes" id="UP000005408"/>
    </source>
</evidence>
<evidence type="ECO:0000256" key="2">
    <source>
        <dbReference type="SAM" id="MobiDB-lite"/>
    </source>
</evidence>
<sequence>MEEITKYLPGGVHSENHVKASKGKSGKQDRPVNKVVLVYFLGGCTYSEITALRFLGKLKGYIFVITTTAIINSSTMLESVMEKPPI</sequence>
<dbReference type="GO" id="GO:0016192">
    <property type="term" value="P:vesicle-mediated transport"/>
    <property type="evidence" value="ECO:0007669"/>
    <property type="project" value="InterPro"/>
</dbReference>
<protein>
    <recommendedName>
        <fullName evidence="5">Vacuolar protein sorting-associated protein 33A</fullName>
    </recommendedName>
</protein>
<name>A0A8W8I1N5_MAGGI</name>
<reference evidence="3" key="1">
    <citation type="submission" date="2022-08" db="UniProtKB">
        <authorList>
            <consortium name="EnsemblMetazoa"/>
        </authorList>
    </citation>
    <scope>IDENTIFICATION</scope>
    <source>
        <strain evidence="3">05x7-T-G4-1.051#20</strain>
    </source>
</reference>
<evidence type="ECO:0000256" key="1">
    <source>
        <dbReference type="ARBA" id="ARBA00009884"/>
    </source>
</evidence>
<dbReference type="Proteomes" id="UP000005408">
    <property type="component" value="Unassembled WGS sequence"/>
</dbReference>
<comment type="similarity">
    <text evidence="1">Belongs to the STXBP/unc-18/SEC1 family.</text>
</comment>
<organism evidence="3 4">
    <name type="scientific">Magallana gigas</name>
    <name type="common">Pacific oyster</name>
    <name type="synonym">Crassostrea gigas</name>
    <dbReference type="NCBI Taxonomy" id="29159"/>
    <lineage>
        <taxon>Eukaryota</taxon>
        <taxon>Metazoa</taxon>
        <taxon>Spiralia</taxon>
        <taxon>Lophotrochozoa</taxon>
        <taxon>Mollusca</taxon>
        <taxon>Bivalvia</taxon>
        <taxon>Autobranchia</taxon>
        <taxon>Pteriomorphia</taxon>
        <taxon>Ostreida</taxon>
        <taxon>Ostreoidea</taxon>
        <taxon>Ostreidae</taxon>
        <taxon>Magallana</taxon>
    </lineage>
</organism>
<dbReference type="EnsemblMetazoa" id="G12086.2">
    <property type="protein sequence ID" value="G12086.2:cds"/>
    <property type="gene ID" value="G12086"/>
</dbReference>
<dbReference type="InterPro" id="IPR027482">
    <property type="entry name" value="Sec1-like_dom2"/>
</dbReference>
<dbReference type="InterPro" id="IPR001619">
    <property type="entry name" value="Sec1-like"/>
</dbReference>
<accession>A0A8W8I1N5</accession>
<feature type="region of interest" description="Disordered" evidence="2">
    <location>
        <begin position="1"/>
        <end position="29"/>
    </location>
</feature>
<evidence type="ECO:0008006" key="5">
    <source>
        <dbReference type="Google" id="ProtNLM"/>
    </source>
</evidence>
<evidence type="ECO:0000313" key="3">
    <source>
        <dbReference type="EnsemblMetazoa" id="G12086.2:cds"/>
    </source>
</evidence>
<dbReference type="SUPFAM" id="SSF56815">
    <property type="entry name" value="Sec1/munc18-like (SM) proteins"/>
    <property type="match status" value="1"/>
</dbReference>
<dbReference type="Pfam" id="PF00995">
    <property type="entry name" value="Sec1"/>
    <property type="match status" value="1"/>
</dbReference>